<gene>
    <name evidence="1" type="ORF">Cflav_PD4669</name>
</gene>
<reference evidence="1 2" key="1">
    <citation type="journal article" date="2011" name="J. Bacteriol.">
        <title>Genome sequence of 'Pedosphaera parvula' Ellin514, an aerobic Verrucomicrobial isolate from pasture soil.</title>
        <authorList>
            <person name="Kant R."/>
            <person name="van Passel M.W."/>
            <person name="Sangwan P."/>
            <person name="Palva A."/>
            <person name="Lucas S."/>
            <person name="Copeland A."/>
            <person name="Lapidus A."/>
            <person name="Glavina Del Rio T."/>
            <person name="Dalin E."/>
            <person name="Tice H."/>
            <person name="Bruce D."/>
            <person name="Goodwin L."/>
            <person name="Pitluck S."/>
            <person name="Chertkov O."/>
            <person name="Larimer F.W."/>
            <person name="Land M.L."/>
            <person name="Hauser L."/>
            <person name="Brettin T.S."/>
            <person name="Detter J.C."/>
            <person name="Han S."/>
            <person name="de Vos W.M."/>
            <person name="Janssen P.H."/>
            <person name="Smidt H."/>
        </authorList>
    </citation>
    <scope>NUCLEOTIDE SEQUENCE [LARGE SCALE GENOMIC DNA]</scope>
    <source>
        <strain evidence="1 2">Ellin514</strain>
    </source>
</reference>
<dbReference type="AlphaFoldDB" id="B9XEB5"/>
<evidence type="ECO:0000313" key="1">
    <source>
        <dbReference type="EMBL" id="EEF61629.1"/>
    </source>
</evidence>
<dbReference type="Proteomes" id="UP000003688">
    <property type="component" value="Unassembled WGS sequence"/>
</dbReference>
<name>B9XEB5_PEDPL</name>
<dbReference type="STRING" id="320771.Cflav_PD4669"/>
<protein>
    <submittedName>
        <fullName evidence="1">Uncharacterized protein</fullName>
    </submittedName>
</protein>
<sequence>MKQAAKRLLLVSDNSSMRSYNCYTASMGGTGFDENGVYTAPNNENRLCGCPTKDNQAASEFKARSSRFCG</sequence>
<proteinExistence type="predicted"/>
<organism evidence="1 2">
    <name type="scientific">Pedosphaera parvula (strain Ellin514)</name>
    <dbReference type="NCBI Taxonomy" id="320771"/>
    <lineage>
        <taxon>Bacteria</taxon>
        <taxon>Pseudomonadati</taxon>
        <taxon>Verrucomicrobiota</taxon>
        <taxon>Pedosphaerae</taxon>
        <taxon>Pedosphaerales</taxon>
        <taxon>Pedosphaeraceae</taxon>
        <taxon>Pedosphaera</taxon>
    </lineage>
</organism>
<keyword evidence="2" id="KW-1185">Reference proteome</keyword>
<comment type="caution">
    <text evidence="1">The sequence shown here is derived from an EMBL/GenBank/DDBJ whole genome shotgun (WGS) entry which is preliminary data.</text>
</comment>
<evidence type="ECO:0000313" key="2">
    <source>
        <dbReference type="Proteomes" id="UP000003688"/>
    </source>
</evidence>
<accession>B9XEB5</accession>
<dbReference type="EMBL" id="ABOX02000008">
    <property type="protein sequence ID" value="EEF61629.1"/>
    <property type="molecule type" value="Genomic_DNA"/>
</dbReference>